<sequence>MKLKSEKINKIFITHVKQKHITKRMAKDLKSSDTYEPLGFEEIAHSQFVVAQTIISHPDYVVLQEGLTENLNKWHRISSEQIEIRRIFSDGFPKNYDDLSHLQKKILALKNATIILYYLGVIDNLYKTADENKQREYFYNAEADLGSYFVYKPREIDALHFAKEITQLTNNPKILLIFGAEHNFEKRIQLMHDKSIKFRKNIETFPHNQNASDERNARHYTEDDIDPYQNDILLSYAKGTFKGISIEGFEYLLDEAIEYGRDLTIVVDKQHQRNILHWSAYNGFVDVVKICLEKNRDLLLNSRSRNGSTPLHLAASQGHRDVVELLLEYGADTNLTDDTNKMASEVADENKFIKVVDLFTEKSHTSLNI</sequence>
<evidence type="ECO:0000256" key="3">
    <source>
        <dbReference type="PROSITE-ProRule" id="PRU00023"/>
    </source>
</evidence>
<dbReference type="PANTHER" id="PTHR24173:SF74">
    <property type="entry name" value="ANKYRIN REPEAT DOMAIN-CONTAINING PROTEIN 16"/>
    <property type="match status" value="1"/>
</dbReference>
<dbReference type="SUPFAM" id="SSF48403">
    <property type="entry name" value="Ankyrin repeat"/>
    <property type="match status" value="1"/>
</dbReference>
<organism evidence="4 5">
    <name type="scientific">Legionella fallonii LLAP-10</name>
    <dbReference type="NCBI Taxonomy" id="1212491"/>
    <lineage>
        <taxon>Bacteria</taxon>
        <taxon>Pseudomonadati</taxon>
        <taxon>Pseudomonadota</taxon>
        <taxon>Gammaproteobacteria</taxon>
        <taxon>Legionellales</taxon>
        <taxon>Legionellaceae</taxon>
        <taxon>Legionella</taxon>
    </lineage>
</organism>
<evidence type="ECO:0000313" key="4">
    <source>
        <dbReference type="EMBL" id="CEG56887.1"/>
    </source>
</evidence>
<dbReference type="EMBL" id="LN614827">
    <property type="protein sequence ID" value="CEG56887.1"/>
    <property type="molecule type" value="Genomic_DNA"/>
</dbReference>
<dbReference type="InterPro" id="IPR002110">
    <property type="entry name" value="Ankyrin_rpt"/>
</dbReference>
<dbReference type="Proteomes" id="UP000032430">
    <property type="component" value="Chromosome I"/>
</dbReference>
<dbReference type="PROSITE" id="PS50297">
    <property type="entry name" value="ANK_REP_REGION"/>
    <property type="match status" value="1"/>
</dbReference>
<accession>A0A098G329</accession>
<dbReference type="PANTHER" id="PTHR24173">
    <property type="entry name" value="ANKYRIN REPEAT CONTAINING"/>
    <property type="match status" value="1"/>
</dbReference>
<dbReference type="RefSeq" id="WP_045095474.1">
    <property type="nucleotide sequence ID" value="NZ_LN614827.1"/>
</dbReference>
<proteinExistence type="predicted"/>
<dbReference type="SMART" id="SM00248">
    <property type="entry name" value="ANK"/>
    <property type="match status" value="2"/>
</dbReference>
<name>A0A098G329_9GAMM</name>
<dbReference type="AlphaFoldDB" id="A0A098G329"/>
<reference evidence="5" key="1">
    <citation type="submission" date="2014-09" db="EMBL/GenBank/DDBJ databases">
        <authorList>
            <person name="Gomez-Valero L."/>
        </authorList>
    </citation>
    <scope>NUCLEOTIDE SEQUENCE [LARGE SCALE GENOMIC DNA]</scope>
    <source>
        <strain evidence="5">ATCC700992</strain>
    </source>
</reference>
<evidence type="ECO:0000313" key="5">
    <source>
        <dbReference type="Proteomes" id="UP000032430"/>
    </source>
</evidence>
<dbReference type="InterPro" id="IPR036770">
    <property type="entry name" value="Ankyrin_rpt-contain_sf"/>
</dbReference>
<dbReference type="Pfam" id="PF12796">
    <property type="entry name" value="Ank_2"/>
    <property type="match status" value="1"/>
</dbReference>
<feature type="repeat" description="ANK" evidence="3">
    <location>
        <begin position="306"/>
        <end position="338"/>
    </location>
</feature>
<dbReference type="KEGG" id="lfa:LFA_1470"/>
<keyword evidence="1" id="KW-0677">Repeat</keyword>
<keyword evidence="5" id="KW-1185">Reference proteome</keyword>
<evidence type="ECO:0000256" key="2">
    <source>
        <dbReference type="ARBA" id="ARBA00023043"/>
    </source>
</evidence>
<dbReference type="PROSITE" id="PS50088">
    <property type="entry name" value="ANK_REPEAT"/>
    <property type="match status" value="1"/>
</dbReference>
<keyword evidence="2 3" id="KW-0040">ANK repeat</keyword>
<dbReference type="STRING" id="1212491.LFA_1470"/>
<dbReference type="Gene3D" id="1.25.40.20">
    <property type="entry name" value="Ankyrin repeat-containing domain"/>
    <property type="match status" value="1"/>
</dbReference>
<protein>
    <submittedName>
        <fullName evidence="4">Uncharacterized protein</fullName>
    </submittedName>
</protein>
<evidence type="ECO:0000256" key="1">
    <source>
        <dbReference type="ARBA" id="ARBA00022737"/>
    </source>
</evidence>
<dbReference type="HOGENOM" id="CLU_749626_0_0_6"/>
<gene>
    <name evidence="4" type="ORF">LFA_1470</name>
</gene>
<dbReference type="OrthoDB" id="5649561at2"/>